<dbReference type="AlphaFoldDB" id="A0A9P5NN42"/>
<feature type="transmembrane region" description="Helical" evidence="2">
    <location>
        <begin position="356"/>
        <end position="374"/>
    </location>
</feature>
<feature type="compositionally biased region" description="Basic and acidic residues" evidence="1">
    <location>
        <begin position="806"/>
        <end position="815"/>
    </location>
</feature>
<keyword evidence="2" id="KW-0812">Transmembrane</keyword>
<feature type="region of interest" description="Disordered" evidence="1">
    <location>
        <begin position="799"/>
        <end position="836"/>
    </location>
</feature>
<feature type="compositionally biased region" description="Polar residues" evidence="1">
    <location>
        <begin position="978"/>
        <end position="987"/>
    </location>
</feature>
<feature type="compositionally biased region" description="Polar residues" evidence="1">
    <location>
        <begin position="1122"/>
        <end position="1132"/>
    </location>
</feature>
<feature type="region of interest" description="Disordered" evidence="1">
    <location>
        <begin position="933"/>
        <end position="964"/>
    </location>
</feature>
<evidence type="ECO:0000256" key="2">
    <source>
        <dbReference type="SAM" id="Phobius"/>
    </source>
</evidence>
<feature type="compositionally biased region" description="Polar residues" evidence="1">
    <location>
        <begin position="824"/>
        <end position="834"/>
    </location>
</feature>
<feature type="compositionally biased region" description="Basic residues" evidence="1">
    <location>
        <begin position="1133"/>
        <end position="1146"/>
    </location>
</feature>
<reference evidence="3" key="1">
    <citation type="submission" date="2020-11" db="EMBL/GenBank/DDBJ databases">
        <authorList>
            <consortium name="DOE Joint Genome Institute"/>
            <person name="Ahrendt S."/>
            <person name="Riley R."/>
            <person name="Andreopoulos W."/>
            <person name="LaButti K."/>
            <person name="Pangilinan J."/>
            <person name="Ruiz-duenas F.J."/>
            <person name="Barrasa J.M."/>
            <person name="Sanchez-Garcia M."/>
            <person name="Camarero S."/>
            <person name="Miyauchi S."/>
            <person name="Serrano A."/>
            <person name="Linde D."/>
            <person name="Babiker R."/>
            <person name="Drula E."/>
            <person name="Ayuso-Fernandez I."/>
            <person name="Pacheco R."/>
            <person name="Padilla G."/>
            <person name="Ferreira P."/>
            <person name="Barriuso J."/>
            <person name="Kellner H."/>
            <person name="Castanera R."/>
            <person name="Alfaro M."/>
            <person name="Ramirez L."/>
            <person name="Pisabarro A.G."/>
            <person name="Kuo A."/>
            <person name="Tritt A."/>
            <person name="Lipzen A."/>
            <person name="He G."/>
            <person name="Yan M."/>
            <person name="Ng V."/>
            <person name="Cullen D."/>
            <person name="Martin F."/>
            <person name="Rosso M.-N."/>
            <person name="Henrissat B."/>
            <person name="Hibbett D."/>
            <person name="Martinez A.T."/>
            <person name="Grigoriev I.V."/>
        </authorList>
    </citation>
    <scope>NUCLEOTIDE SEQUENCE</scope>
    <source>
        <strain evidence="3">AH 44721</strain>
    </source>
</reference>
<keyword evidence="2" id="KW-1133">Transmembrane helix</keyword>
<organism evidence="3 4">
    <name type="scientific">Gymnopilus junonius</name>
    <name type="common">Spectacular rustgill mushroom</name>
    <name type="synonym">Gymnopilus spectabilis subsp. junonius</name>
    <dbReference type="NCBI Taxonomy" id="109634"/>
    <lineage>
        <taxon>Eukaryota</taxon>
        <taxon>Fungi</taxon>
        <taxon>Dikarya</taxon>
        <taxon>Basidiomycota</taxon>
        <taxon>Agaricomycotina</taxon>
        <taxon>Agaricomycetes</taxon>
        <taxon>Agaricomycetidae</taxon>
        <taxon>Agaricales</taxon>
        <taxon>Agaricineae</taxon>
        <taxon>Hymenogastraceae</taxon>
        <taxon>Gymnopilus</taxon>
    </lineage>
</organism>
<feature type="region of interest" description="Disordered" evidence="1">
    <location>
        <begin position="87"/>
        <end position="144"/>
    </location>
</feature>
<feature type="transmembrane region" description="Helical" evidence="2">
    <location>
        <begin position="152"/>
        <end position="176"/>
    </location>
</feature>
<evidence type="ECO:0000313" key="3">
    <source>
        <dbReference type="EMBL" id="KAF8902869.1"/>
    </source>
</evidence>
<feature type="compositionally biased region" description="Pro residues" evidence="1">
    <location>
        <begin position="132"/>
        <end position="143"/>
    </location>
</feature>
<feature type="compositionally biased region" description="Polar residues" evidence="1">
    <location>
        <begin position="87"/>
        <end position="100"/>
    </location>
</feature>
<feature type="compositionally biased region" description="Acidic residues" evidence="1">
    <location>
        <begin position="1003"/>
        <end position="1014"/>
    </location>
</feature>
<evidence type="ECO:0000313" key="4">
    <source>
        <dbReference type="Proteomes" id="UP000724874"/>
    </source>
</evidence>
<feature type="region of interest" description="Disordered" evidence="1">
    <location>
        <begin position="1030"/>
        <end position="1146"/>
    </location>
</feature>
<feature type="compositionally biased region" description="Polar residues" evidence="1">
    <location>
        <begin position="1074"/>
        <end position="1084"/>
    </location>
</feature>
<name>A0A9P5NN42_GYMJU</name>
<evidence type="ECO:0000256" key="1">
    <source>
        <dbReference type="SAM" id="MobiDB-lite"/>
    </source>
</evidence>
<keyword evidence="2" id="KW-0472">Membrane</keyword>
<accession>A0A9P5NN42</accession>
<protein>
    <submittedName>
        <fullName evidence="3">Uncharacterized protein</fullName>
    </submittedName>
</protein>
<proteinExistence type="predicted"/>
<comment type="caution">
    <text evidence="3">The sequence shown here is derived from an EMBL/GenBank/DDBJ whole genome shotgun (WGS) entry which is preliminary data.</text>
</comment>
<gene>
    <name evidence="3" type="ORF">CPB84DRAFT_1846001</name>
</gene>
<feature type="compositionally biased region" description="Polar residues" evidence="1">
    <location>
        <begin position="112"/>
        <end position="126"/>
    </location>
</feature>
<feature type="transmembrane region" description="Helical" evidence="2">
    <location>
        <begin position="511"/>
        <end position="534"/>
    </location>
</feature>
<keyword evidence="4" id="KW-1185">Reference proteome</keyword>
<dbReference type="EMBL" id="JADNYJ010000033">
    <property type="protein sequence ID" value="KAF8902869.1"/>
    <property type="molecule type" value="Genomic_DNA"/>
</dbReference>
<feature type="transmembrane region" description="Helical" evidence="2">
    <location>
        <begin position="464"/>
        <end position="490"/>
    </location>
</feature>
<feature type="region of interest" description="Disordered" evidence="1">
    <location>
        <begin position="978"/>
        <end position="1014"/>
    </location>
</feature>
<sequence length="1146" mass="130438">MALVTAIYNYFTPPLASSSMTSIVVPSVLGVNALSSTTIAWKAKGVLNKASESNKLTRMAILAVTAITLALQSSNAPLQYAAGVGSTWNNPTSTTDSNQPPSGPRRPRIPQRSHNQAQQPHRNNNRLFIEPAAPPPTPSPPTLTTPGNVRGFPWIIFIILAIFCALCIGGSLYYAFRRRQQRAQSKVTTTSPNPEVAGKTNVSTNDSITTMDEVTRLDKMNDKCKVPTLGDLASFCGIDDYVEPFAWTTKASKGVIIDVAKTITLAVSQPILNTSIDLPTIFQRPVQIHPVTHCNIVSQAHNITCFAMGIKKELIIESVDLYTFDYTYWCSKGLTLLVTTVLPIDRKFAIKCAIQFWPLIPYIATYPHLALSFTEGPKDEYKEVGYHFFRINGIHICYWGRRKLEPSNSERIGASKITRSRMVQQIERFLWLSQDTTLNAYDDFDNLKNFFCSSRTVGKVFLTVLTYIGLAIFCVISSTCIATLFATSLFREPRQVMRYFSKMFRKILNKVSWRMMLTLGEIIMFLFWMVVGFFRVLRVIGCKIKHFFSKEKKATPKSQPRDSGYVFNTKSWTEQFTVVQTLRPTATMEYEFYISVNPSEQELKLAQQMRPEDYAHLDQYQREQITLHKSYQPMRIFNPANPPQQCCSIGRLSEEDLQEKRCEYCYRGKPPTRDPDTQMTPQILTRSQFYALNRVKLHTYPPYEALRVMTDLYHDLCRFSINGIQTLGSVAAMEDPERFLLPCPELPAIFSDYRYHERYPEMAELYWRFTSYYMFHPPPDPSTLYEPRKPFRKEVKLAPQPVIPEDPPKETHEPPTPDPVTLKPSVNTVPSHSDPTLAPKPYVPTLYPDPVEICCFRGRITEVELEYEQCQFCLKGNPNPEPRPPEPEEIPEHFYPKCRYLDISYCDPENHILYPEMAAKYRSYMNHEKKYPPRKPVVTTIQPTTEPEDKEKTPTQRTQPLPPVVSDNMLQYDESPITPSAELNNQVGLVDQPTRQLKRAREGEEDSDMSNDDEEWINIKKIAAQISVVRPDLEDDMDKVDYGEDDDDTPDPSPKPTISPDHEFTFRLEPGSGLSASKSVTGPGNTYHKLSASSTEDQEEEEEVSVDRSKKFKSASPSKSKNNATPSKSKGTNSRRTRQRPKGGVI</sequence>
<dbReference type="Proteomes" id="UP000724874">
    <property type="component" value="Unassembled WGS sequence"/>
</dbReference>
<feature type="compositionally biased region" description="Acidic residues" evidence="1">
    <location>
        <begin position="1033"/>
        <end position="1050"/>
    </location>
</feature>